<protein>
    <submittedName>
        <fullName evidence="2">Uncharacterized protein</fullName>
    </submittedName>
</protein>
<feature type="compositionally biased region" description="Basic and acidic residues" evidence="1">
    <location>
        <begin position="670"/>
        <end position="683"/>
    </location>
</feature>
<sequence length="1223" mass="133541">EACGKFTALCQRRTDLFSWRSGVNERALRSSSGSDMSLDDQTHDHHHNGSHQADPNQSKPSTFQPQQPKSLSSSTFPLRRALRESSVESDDSSTSTSTKEQTETNSETTKKDEESPPSIAATQPARRLSVQDRINMFENKQKENSSSSGGKPVVGKPAELRRLSSDVSAASAVVEKAVLRRWSGVSDMSISVDLSGDKKEIESSESTPTPTFASIHAKVGAFAASYGDKDRKASGFKDSGSKSQIEQLGSDSKLTSSLGKVENVGLKDQSSSATRSNLLPSRTENMDLKGQANSQPQFKSFSRGEELFDSRDQVPFQAQGKISSGRADHWKSKDQTSSETQLKGFLESAEGGVSASSSGDRFDGETNQSKVENVGMRDQFVPKSRFKSSLPKTEDVMSSGKESIGAGTKKREASLPQSEVVESGTHLPQWRSSIGEVEEVGRKDIVEMLPFSPSTKVEDSGLQGMKLQQQGSVEVKKLQVRRDDSGSFSKNKTAFPVSESKDIFNVTTAALAEQSQRIRQSKGNQELNDELQMKANELEKLFAEHKLRVPSDQSVTSWRGKPVDVVEVFGGSENKKAAADGIHAQIPDEITVVETIGSYSSASNLNAGSQKRLVYNLDHGSNMKQNYSELGLSDDFRGKFYDKYMQKRDAKLKEEWDSKRAEKEAKLKAMHDSLERSRAEMKAKFSGSAGRRNSAQSALSRGEKLRSFNNHPPVKREEFVDFLQSGEDEDLSKFPESKPYGQDRLFGETSLGDGSRSSNLKKVLPSRNISSATPRTPAAPAPRSAAKTSNTGSGRRRMQSENPLAQSVPNFSDLKKENMKPSSGGCKSTTHTQSRHYARSKSSSEDARVKEEKLRRPPSLRKSSPGPVESKDVSNPNSDGVVLAPLKFDREQTEPGVNDKLSKNMESKTFLRKGNGTGPGAGAGIAKLKASVASEAVKNEEESDKLAFESEEVADIGKQVEEEEEAEEEEEDDDEEEFESVAAEDFDNVDNGNPRLSQESGNSGSDNGDTIRSHSHVDSSLEAELPAALPSTYHSAGPVQESPGESPISWNSHMHHSFSYPQETSDVDASADSPIGSPASWNSHSLAQTEADAARMRKKWGSAQKPILISNTSQNPSRKDVTKGFKRLLKFGRKNRGTESLVDWISATTSEGDDDIEDGRDPANRSSEDLRKSRMGFSQSHPSDDGFNDSELFSEQVQAMNSSIPAPPASFKLREDQFSGSSI</sequence>
<dbReference type="PANTHER" id="PTHR31008">
    <property type="entry name" value="COP1-INTERACTING PROTEIN-RELATED"/>
    <property type="match status" value="1"/>
</dbReference>
<evidence type="ECO:0000313" key="2">
    <source>
        <dbReference type="EMBL" id="KAK6914650.1"/>
    </source>
</evidence>
<feature type="compositionally biased region" description="Basic and acidic residues" evidence="1">
    <location>
        <begin position="1159"/>
        <end position="1172"/>
    </location>
</feature>
<feature type="region of interest" description="Disordered" evidence="1">
    <location>
        <begin position="935"/>
        <end position="1121"/>
    </location>
</feature>
<organism evidence="2 3">
    <name type="scientific">Dillenia turbinata</name>
    <dbReference type="NCBI Taxonomy" id="194707"/>
    <lineage>
        <taxon>Eukaryota</taxon>
        <taxon>Viridiplantae</taxon>
        <taxon>Streptophyta</taxon>
        <taxon>Embryophyta</taxon>
        <taxon>Tracheophyta</taxon>
        <taxon>Spermatophyta</taxon>
        <taxon>Magnoliopsida</taxon>
        <taxon>eudicotyledons</taxon>
        <taxon>Gunneridae</taxon>
        <taxon>Pentapetalae</taxon>
        <taxon>Dilleniales</taxon>
        <taxon>Dilleniaceae</taxon>
        <taxon>Dillenia</taxon>
    </lineage>
</organism>
<feature type="compositionally biased region" description="Polar residues" evidence="1">
    <location>
        <begin position="241"/>
        <end position="258"/>
    </location>
</feature>
<reference evidence="2 3" key="1">
    <citation type="submission" date="2023-12" db="EMBL/GenBank/DDBJ databases">
        <title>A high-quality genome assembly for Dillenia turbinata (Dilleniales).</title>
        <authorList>
            <person name="Chanderbali A."/>
        </authorList>
    </citation>
    <scope>NUCLEOTIDE SEQUENCE [LARGE SCALE GENOMIC DNA]</scope>
    <source>
        <strain evidence="2">LSX21</strain>
        <tissue evidence="2">Leaf</tissue>
    </source>
</reference>
<feature type="compositionally biased region" description="Polar residues" evidence="1">
    <location>
        <begin position="50"/>
        <end position="76"/>
    </location>
</feature>
<feature type="compositionally biased region" description="Basic and acidic residues" evidence="1">
    <location>
        <begin position="1009"/>
        <end position="1019"/>
    </location>
</feature>
<feature type="compositionally biased region" description="Basic and acidic residues" evidence="1">
    <location>
        <begin position="842"/>
        <end position="855"/>
    </location>
</feature>
<feature type="compositionally biased region" description="Acidic residues" evidence="1">
    <location>
        <begin position="961"/>
        <end position="988"/>
    </location>
</feature>
<feature type="compositionally biased region" description="Polar residues" evidence="1">
    <location>
        <begin position="291"/>
        <end position="300"/>
    </location>
</feature>
<feature type="compositionally biased region" description="Low complexity" evidence="1">
    <location>
        <begin position="770"/>
        <end position="786"/>
    </location>
</feature>
<feature type="region of interest" description="Disordered" evidence="1">
    <location>
        <begin position="21"/>
        <end position="157"/>
    </location>
</feature>
<feature type="compositionally biased region" description="Basic and acidic residues" evidence="1">
    <location>
        <begin position="326"/>
        <end position="336"/>
    </location>
</feature>
<feature type="region of interest" description="Disordered" evidence="1">
    <location>
        <begin position="727"/>
        <end position="905"/>
    </location>
</feature>
<feature type="compositionally biased region" description="Low complexity" evidence="1">
    <location>
        <begin position="145"/>
        <end position="157"/>
    </location>
</feature>
<feature type="compositionally biased region" description="Low complexity" evidence="1">
    <location>
        <begin position="347"/>
        <end position="359"/>
    </location>
</feature>
<feature type="region of interest" description="Disordered" evidence="1">
    <location>
        <begin position="454"/>
        <end position="474"/>
    </location>
</feature>
<comment type="caution">
    <text evidence="2">The sequence shown here is derived from an EMBL/GenBank/DDBJ whole genome shotgun (WGS) entry which is preliminary data.</text>
</comment>
<dbReference type="Proteomes" id="UP001370490">
    <property type="component" value="Unassembled WGS sequence"/>
</dbReference>
<feature type="region of interest" description="Disordered" evidence="1">
    <location>
        <begin position="229"/>
        <end position="427"/>
    </location>
</feature>
<feature type="compositionally biased region" description="Polar residues" evidence="1">
    <location>
        <begin position="1079"/>
        <end position="1088"/>
    </location>
</feature>
<feature type="non-terminal residue" evidence="2">
    <location>
        <position position="1"/>
    </location>
</feature>
<feature type="compositionally biased region" description="Basic and acidic residues" evidence="1">
    <location>
        <begin position="937"/>
        <end position="948"/>
    </location>
</feature>
<feature type="compositionally biased region" description="Polar residues" evidence="1">
    <location>
        <begin position="1191"/>
        <end position="1204"/>
    </location>
</feature>
<proteinExistence type="predicted"/>
<gene>
    <name evidence="2" type="ORF">RJ641_019767</name>
</gene>
<accession>A0AAN8UFT5</accession>
<feature type="non-terminal residue" evidence="2">
    <location>
        <position position="1223"/>
    </location>
</feature>
<feature type="compositionally biased region" description="Polar residues" evidence="1">
    <location>
        <begin position="990"/>
        <end position="1008"/>
    </location>
</feature>
<feature type="region of interest" description="Disordered" evidence="1">
    <location>
        <begin position="670"/>
        <end position="712"/>
    </location>
</feature>
<dbReference type="PANTHER" id="PTHR31008:SF15">
    <property type="entry name" value="GPI-ANCHORED ADHESIN-LIKE PROTEIN"/>
    <property type="match status" value="1"/>
</dbReference>
<feature type="compositionally biased region" description="Polar residues" evidence="1">
    <location>
        <begin position="800"/>
        <end position="810"/>
    </location>
</feature>
<dbReference type="AlphaFoldDB" id="A0AAN8UFT5"/>
<keyword evidence="3" id="KW-1185">Reference proteome</keyword>
<feature type="compositionally biased region" description="Polar residues" evidence="1">
    <location>
        <begin position="268"/>
        <end position="283"/>
    </location>
</feature>
<name>A0AAN8UFT5_9MAGN</name>
<dbReference type="EMBL" id="JBAMMX010000025">
    <property type="protein sequence ID" value="KAK6914650.1"/>
    <property type="molecule type" value="Genomic_DNA"/>
</dbReference>
<feature type="compositionally biased region" description="Low complexity" evidence="1">
    <location>
        <begin position="92"/>
        <end position="107"/>
    </location>
</feature>
<evidence type="ECO:0000256" key="1">
    <source>
        <dbReference type="SAM" id="MobiDB-lite"/>
    </source>
</evidence>
<feature type="region of interest" description="Disordered" evidence="1">
    <location>
        <begin position="1146"/>
        <end position="1223"/>
    </location>
</feature>
<feature type="compositionally biased region" description="Basic and acidic residues" evidence="1">
    <location>
        <begin position="302"/>
        <end position="312"/>
    </location>
</feature>
<evidence type="ECO:0000313" key="3">
    <source>
        <dbReference type="Proteomes" id="UP001370490"/>
    </source>
</evidence>